<proteinExistence type="predicted"/>
<evidence type="ECO:0000256" key="1">
    <source>
        <dbReference type="SAM" id="MobiDB-lite"/>
    </source>
</evidence>
<protein>
    <submittedName>
        <fullName evidence="2">Uncharacterized protein</fullName>
    </submittedName>
</protein>
<sequence length="50" mass="5546">MDGNGLTVSYGTFRRSNFAEFISPNHPFRRNSTLPNSISQNGHFAENGSD</sequence>
<keyword evidence="3" id="KW-1185">Reference proteome</keyword>
<dbReference type="Proteomes" id="UP000022910">
    <property type="component" value="Unassembled WGS sequence"/>
</dbReference>
<evidence type="ECO:0000313" key="2">
    <source>
        <dbReference type="EMBL" id="EXX76442.1"/>
    </source>
</evidence>
<feature type="region of interest" description="Disordered" evidence="1">
    <location>
        <begin position="24"/>
        <end position="50"/>
    </location>
</feature>
<evidence type="ECO:0000313" key="3">
    <source>
        <dbReference type="Proteomes" id="UP000022910"/>
    </source>
</evidence>
<dbReference type="EMBL" id="JEMT01012236">
    <property type="protein sequence ID" value="EXX76442.1"/>
    <property type="molecule type" value="Genomic_DNA"/>
</dbReference>
<accession>A0A015K3R2</accession>
<gene>
    <name evidence="2" type="ORF">RirG_033130</name>
</gene>
<dbReference type="AlphaFoldDB" id="A0A015K3R2"/>
<dbReference type="HOGENOM" id="CLU_3125808_0_0_1"/>
<name>A0A015K3R2_RHIIW</name>
<reference evidence="2 3" key="1">
    <citation type="submission" date="2014-02" db="EMBL/GenBank/DDBJ databases">
        <title>Single nucleus genome sequencing reveals high similarity among nuclei of an endomycorrhizal fungus.</title>
        <authorList>
            <person name="Lin K."/>
            <person name="Geurts R."/>
            <person name="Zhang Z."/>
            <person name="Limpens E."/>
            <person name="Saunders D.G."/>
            <person name="Mu D."/>
            <person name="Pang E."/>
            <person name="Cao H."/>
            <person name="Cha H."/>
            <person name="Lin T."/>
            <person name="Zhou Q."/>
            <person name="Shang Y."/>
            <person name="Li Y."/>
            <person name="Ivanov S."/>
            <person name="Sharma T."/>
            <person name="Velzen R.V."/>
            <person name="Ruijter N.D."/>
            <person name="Aanen D.K."/>
            <person name="Win J."/>
            <person name="Kamoun S."/>
            <person name="Bisseling T."/>
            <person name="Huang S."/>
        </authorList>
    </citation>
    <scope>NUCLEOTIDE SEQUENCE [LARGE SCALE GENOMIC DNA]</scope>
    <source>
        <strain evidence="3">DAOM197198w</strain>
    </source>
</reference>
<feature type="compositionally biased region" description="Polar residues" evidence="1">
    <location>
        <begin position="30"/>
        <end position="50"/>
    </location>
</feature>
<comment type="caution">
    <text evidence="2">The sequence shown here is derived from an EMBL/GenBank/DDBJ whole genome shotgun (WGS) entry which is preliminary data.</text>
</comment>
<organism evidence="2 3">
    <name type="scientific">Rhizophagus irregularis (strain DAOM 197198w)</name>
    <name type="common">Glomus intraradices</name>
    <dbReference type="NCBI Taxonomy" id="1432141"/>
    <lineage>
        <taxon>Eukaryota</taxon>
        <taxon>Fungi</taxon>
        <taxon>Fungi incertae sedis</taxon>
        <taxon>Mucoromycota</taxon>
        <taxon>Glomeromycotina</taxon>
        <taxon>Glomeromycetes</taxon>
        <taxon>Glomerales</taxon>
        <taxon>Glomeraceae</taxon>
        <taxon>Rhizophagus</taxon>
    </lineage>
</organism>